<dbReference type="RefSeq" id="WP_146455840.1">
    <property type="nucleotide sequence ID" value="NZ_SJPW01000002.1"/>
</dbReference>
<dbReference type="InterPro" id="IPR036061">
    <property type="entry name" value="CheW-like_dom_sf"/>
</dbReference>
<evidence type="ECO:0000256" key="6">
    <source>
        <dbReference type="PROSITE-ProRule" id="PRU00110"/>
    </source>
</evidence>
<dbReference type="InterPro" id="IPR003594">
    <property type="entry name" value="HATPase_dom"/>
</dbReference>
<evidence type="ECO:0000256" key="5">
    <source>
        <dbReference type="ARBA" id="ARBA00022777"/>
    </source>
</evidence>
<protein>
    <recommendedName>
        <fullName evidence="2">histidine kinase</fullName>
        <ecNumber evidence="2">2.7.13.3</ecNumber>
    </recommendedName>
</protein>
<evidence type="ECO:0000259" key="9">
    <source>
        <dbReference type="PROSITE" id="PS50109"/>
    </source>
</evidence>
<dbReference type="Pfam" id="PF02518">
    <property type="entry name" value="HATPase_c"/>
    <property type="match status" value="1"/>
</dbReference>
<dbReference type="SUPFAM" id="SSF52172">
    <property type="entry name" value="CheY-like"/>
    <property type="match status" value="1"/>
</dbReference>
<keyword evidence="4 13" id="KW-0808">Transferase</keyword>
<dbReference type="Proteomes" id="UP000318288">
    <property type="component" value="Unassembled WGS sequence"/>
</dbReference>
<dbReference type="SUPFAM" id="SSF47384">
    <property type="entry name" value="Homodimeric domain of signal transducing histidine kinase"/>
    <property type="match status" value="1"/>
</dbReference>
<keyword evidence="5" id="KW-0418">Kinase</keyword>
<dbReference type="InterPro" id="IPR037006">
    <property type="entry name" value="CheA-like_homodim_sf"/>
</dbReference>
<dbReference type="GO" id="GO:0006935">
    <property type="term" value="P:chemotaxis"/>
    <property type="evidence" value="ECO:0007669"/>
    <property type="project" value="InterPro"/>
</dbReference>
<dbReference type="InterPro" id="IPR008207">
    <property type="entry name" value="Sig_transdc_His_kin_Hpt_dom"/>
</dbReference>
<dbReference type="InterPro" id="IPR004105">
    <property type="entry name" value="CheA-like_dim"/>
</dbReference>
<dbReference type="CDD" id="cd00088">
    <property type="entry name" value="HPT"/>
    <property type="match status" value="1"/>
</dbReference>
<proteinExistence type="predicted"/>
<dbReference type="AlphaFoldDB" id="A0A5C6FDK2"/>
<dbReference type="EMBL" id="SJPW01000002">
    <property type="protein sequence ID" value="TWU58737.1"/>
    <property type="molecule type" value="Genomic_DNA"/>
</dbReference>
<feature type="compositionally biased region" description="Basic residues" evidence="8">
    <location>
        <begin position="205"/>
        <end position="215"/>
    </location>
</feature>
<dbReference type="PROSITE" id="PS50851">
    <property type="entry name" value="CHEW"/>
    <property type="match status" value="2"/>
</dbReference>
<feature type="region of interest" description="Disordered" evidence="8">
    <location>
        <begin position="171"/>
        <end position="251"/>
    </location>
</feature>
<evidence type="ECO:0000313" key="13">
    <source>
        <dbReference type="EMBL" id="TWU58737.1"/>
    </source>
</evidence>
<organism evidence="13 14">
    <name type="scientific">Rubripirellula tenax</name>
    <dbReference type="NCBI Taxonomy" id="2528015"/>
    <lineage>
        <taxon>Bacteria</taxon>
        <taxon>Pseudomonadati</taxon>
        <taxon>Planctomycetota</taxon>
        <taxon>Planctomycetia</taxon>
        <taxon>Pirellulales</taxon>
        <taxon>Pirellulaceae</taxon>
        <taxon>Rubripirellula</taxon>
    </lineage>
</organism>
<gene>
    <name evidence="13" type="primary">cheA</name>
    <name evidence="13" type="ORF">Poly51_15170</name>
</gene>
<dbReference type="SMART" id="SM00448">
    <property type="entry name" value="REC"/>
    <property type="match status" value="1"/>
</dbReference>
<dbReference type="SUPFAM" id="SSF50341">
    <property type="entry name" value="CheW-like"/>
    <property type="match status" value="2"/>
</dbReference>
<evidence type="ECO:0000256" key="3">
    <source>
        <dbReference type="ARBA" id="ARBA00022553"/>
    </source>
</evidence>
<dbReference type="SMART" id="SM01231">
    <property type="entry name" value="H-kinase_dim"/>
    <property type="match status" value="1"/>
</dbReference>
<dbReference type="PANTHER" id="PTHR43395">
    <property type="entry name" value="SENSOR HISTIDINE KINASE CHEA"/>
    <property type="match status" value="1"/>
</dbReference>
<evidence type="ECO:0000256" key="1">
    <source>
        <dbReference type="ARBA" id="ARBA00000085"/>
    </source>
</evidence>
<keyword evidence="3 7" id="KW-0597">Phosphoprotein</keyword>
<dbReference type="GO" id="GO:0000155">
    <property type="term" value="F:phosphorelay sensor kinase activity"/>
    <property type="evidence" value="ECO:0007669"/>
    <property type="project" value="InterPro"/>
</dbReference>
<dbReference type="Pfam" id="PF01584">
    <property type="entry name" value="CheW"/>
    <property type="match status" value="2"/>
</dbReference>
<dbReference type="SMART" id="SM00387">
    <property type="entry name" value="HATPase_c"/>
    <property type="match status" value="1"/>
</dbReference>
<dbReference type="EC" id="2.7.13.3" evidence="2"/>
<feature type="modified residue" description="4-aspartylphosphate" evidence="7">
    <location>
        <position position="886"/>
    </location>
</feature>
<sequence length="967" mass="103832">MEFEDPEIIQEFVVESAEHLADIENQLLTIEEAGANIDIDLVNTVFRGVHSIKGAAGFLALTTINKLAHSLENVLNLMRERALVPTTATVDVMLRSADQLRTLLENVSESNSVDVGDFIVDLDAVAAGTYGEEQEVTEDDEIEDVELNADDSLAAAEALIAAMEASGTTCIQSMPTPAKKTKKPAAKRTSTKKPAAKKAAVSKPAPKKAPARKSAAKAAPVASSLAAGPPAVAEPAPEIASPSAVPATIPDPKPVQELAAATKVNAESNIRVSVESLDRLMNLAGELVLGRNQLLQTIATGETSGLEAVANKINQVTCEMQDAIMQTRMQPIGNVFTRFTRVVRDLSAKLGKQCQLDIQGKEVEVDKTIVEAIADPLTHLVRNAVDHGLEMPAVRQAKGKPSQGNLRLRAFHQSGKVCIEISDDGAGINVDVIKSKAVEKGLISQDQATSMSDRDAYRLIFMPGFSTAEKLSDVSGRGVGMDVVRTNIERLGGTVEVSSKLGAGTKIEVTLPLTLAIIPSLIVRASEDRFAIPQANIVELVRVRGTEVANRIGRVKDAEVLRLRGSLLPLVRLGDVLVVKNATNLESSKISDGAINIIVVETGQLRYGIIVDGLFDSEEIVVKPLGHHLKNCRSLSGATILGDGRVALILDISGISQHAELGTSNDVAACAAAADAESENVAGDTQRLLLFDNSPGEQFAVPMGLVSRIERIKLSQTIRVGEQMLLQYPASTLPLLCLEDHIESKPRNEQDRLFVVVFETNGREVGLVAPILHDVRSVTAVVDDTTLREPGVIGSLVIDGTATRLLDMFELVLTAHPDWCQPKKEAAGAEALVTRILLAEDSKFFRNQVKKHLVANGYEITEADDGQEAWEKLSADPDGFDLVVTDIQMPRMDGFEFCATLKGDSRTAHVPVIALTSLAGDEDVRRGQECGVDDYQVKMDREKLLAAVERLKPKSTSASRRPLQTVS</sequence>
<dbReference type="CDD" id="cd16916">
    <property type="entry name" value="HATPase_CheA-like"/>
    <property type="match status" value="1"/>
</dbReference>
<reference evidence="13 14" key="1">
    <citation type="submission" date="2019-02" db="EMBL/GenBank/DDBJ databases">
        <title>Deep-cultivation of Planctomycetes and their phenomic and genomic characterization uncovers novel biology.</title>
        <authorList>
            <person name="Wiegand S."/>
            <person name="Jogler M."/>
            <person name="Boedeker C."/>
            <person name="Pinto D."/>
            <person name="Vollmers J."/>
            <person name="Rivas-Marin E."/>
            <person name="Kohn T."/>
            <person name="Peeters S.H."/>
            <person name="Heuer A."/>
            <person name="Rast P."/>
            <person name="Oberbeckmann S."/>
            <person name="Bunk B."/>
            <person name="Jeske O."/>
            <person name="Meyerdierks A."/>
            <person name="Storesund J.E."/>
            <person name="Kallscheuer N."/>
            <person name="Luecker S."/>
            <person name="Lage O.M."/>
            <person name="Pohl T."/>
            <person name="Merkel B.J."/>
            <person name="Hornburger P."/>
            <person name="Mueller R.-W."/>
            <person name="Bruemmer F."/>
            <person name="Labrenz M."/>
            <person name="Spormann A.M."/>
            <person name="Op Den Camp H."/>
            <person name="Overmann J."/>
            <person name="Amann R."/>
            <person name="Jetten M.S.M."/>
            <person name="Mascher T."/>
            <person name="Medema M.H."/>
            <person name="Devos D.P."/>
            <person name="Kaster A.-K."/>
            <person name="Ovreas L."/>
            <person name="Rohde M."/>
            <person name="Galperin M.Y."/>
            <person name="Jogler C."/>
        </authorList>
    </citation>
    <scope>NUCLEOTIDE SEQUENCE [LARGE SCALE GENOMIC DNA]</scope>
    <source>
        <strain evidence="13 14">Poly51</strain>
    </source>
</reference>
<evidence type="ECO:0000259" key="10">
    <source>
        <dbReference type="PROSITE" id="PS50110"/>
    </source>
</evidence>
<dbReference type="SUPFAM" id="SSF55874">
    <property type="entry name" value="ATPase domain of HSP90 chaperone/DNA topoisomerase II/histidine kinase"/>
    <property type="match status" value="1"/>
</dbReference>
<dbReference type="PRINTS" id="PR00344">
    <property type="entry name" value="BCTRLSENSOR"/>
</dbReference>
<feature type="domain" description="Histidine kinase" evidence="9">
    <location>
        <begin position="310"/>
        <end position="515"/>
    </location>
</feature>
<dbReference type="Gene3D" id="3.40.50.2300">
    <property type="match status" value="1"/>
</dbReference>
<feature type="modified residue" description="Phosphohistidine" evidence="6">
    <location>
        <position position="50"/>
    </location>
</feature>
<dbReference type="Gene3D" id="3.30.565.10">
    <property type="entry name" value="Histidine kinase-like ATPase, C-terminal domain"/>
    <property type="match status" value="1"/>
</dbReference>
<feature type="domain" description="CheW-like" evidence="11">
    <location>
        <begin position="517"/>
        <end position="661"/>
    </location>
</feature>
<dbReference type="Gene3D" id="1.10.287.560">
    <property type="entry name" value="Histidine kinase CheA-like, homodimeric domain"/>
    <property type="match status" value="1"/>
</dbReference>
<dbReference type="InterPro" id="IPR011006">
    <property type="entry name" value="CheY-like_superfamily"/>
</dbReference>
<keyword evidence="14" id="KW-1185">Reference proteome</keyword>
<dbReference type="InterPro" id="IPR004358">
    <property type="entry name" value="Sig_transdc_His_kin-like_C"/>
</dbReference>
<dbReference type="Gene3D" id="2.30.30.40">
    <property type="entry name" value="SH3 Domains"/>
    <property type="match status" value="1"/>
</dbReference>
<evidence type="ECO:0000259" key="12">
    <source>
        <dbReference type="PROSITE" id="PS50894"/>
    </source>
</evidence>
<evidence type="ECO:0000256" key="7">
    <source>
        <dbReference type="PROSITE-ProRule" id="PRU00169"/>
    </source>
</evidence>
<dbReference type="Gene3D" id="2.40.50.180">
    <property type="entry name" value="CheA-289, Domain 4"/>
    <property type="match status" value="1"/>
</dbReference>
<dbReference type="InterPro" id="IPR005467">
    <property type="entry name" value="His_kinase_dom"/>
</dbReference>
<dbReference type="InterPro" id="IPR051315">
    <property type="entry name" value="Bact_Chemotaxis_CheA"/>
</dbReference>
<dbReference type="SUPFAM" id="SSF47226">
    <property type="entry name" value="Histidine-containing phosphotransfer domain, HPT domain"/>
    <property type="match status" value="1"/>
</dbReference>
<dbReference type="SMART" id="SM00073">
    <property type="entry name" value="HPT"/>
    <property type="match status" value="1"/>
</dbReference>
<feature type="domain" description="HPt" evidence="12">
    <location>
        <begin position="1"/>
        <end position="107"/>
    </location>
</feature>
<feature type="compositionally biased region" description="Basic residues" evidence="8">
    <location>
        <begin position="179"/>
        <end position="196"/>
    </location>
</feature>
<accession>A0A5C6FDK2</accession>
<dbReference type="Pfam" id="PF00072">
    <property type="entry name" value="Response_reg"/>
    <property type="match status" value="1"/>
</dbReference>
<dbReference type="PROSITE" id="PS50894">
    <property type="entry name" value="HPT"/>
    <property type="match status" value="1"/>
</dbReference>
<dbReference type="InterPro" id="IPR036097">
    <property type="entry name" value="HisK_dim/P_sf"/>
</dbReference>
<comment type="caution">
    <text evidence="13">The sequence shown here is derived from an EMBL/GenBank/DDBJ whole genome shotgun (WGS) entry which is preliminary data.</text>
</comment>
<evidence type="ECO:0000313" key="14">
    <source>
        <dbReference type="Proteomes" id="UP000318288"/>
    </source>
</evidence>
<dbReference type="InterPro" id="IPR002545">
    <property type="entry name" value="CheW-lke_dom"/>
</dbReference>
<feature type="domain" description="Response regulatory" evidence="10">
    <location>
        <begin position="835"/>
        <end position="953"/>
    </location>
</feature>
<dbReference type="InterPro" id="IPR036641">
    <property type="entry name" value="HPT_dom_sf"/>
</dbReference>
<evidence type="ECO:0000259" key="11">
    <source>
        <dbReference type="PROSITE" id="PS50851"/>
    </source>
</evidence>
<comment type="catalytic activity">
    <reaction evidence="1">
        <text>ATP + protein L-histidine = ADP + protein N-phospho-L-histidine.</text>
        <dbReference type="EC" id="2.7.13.3"/>
    </reaction>
</comment>
<dbReference type="InterPro" id="IPR036890">
    <property type="entry name" value="HATPase_C_sf"/>
</dbReference>
<dbReference type="PROSITE" id="PS50110">
    <property type="entry name" value="RESPONSE_REGULATORY"/>
    <property type="match status" value="1"/>
</dbReference>
<feature type="compositionally biased region" description="Low complexity" evidence="8">
    <location>
        <begin position="216"/>
        <end position="247"/>
    </location>
</feature>
<name>A0A5C6FDK2_9BACT</name>
<dbReference type="PROSITE" id="PS50109">
    <property type="entry name" value="HIS_KIN"/>
    <property type="match status" value="1"/>
</dbReference>
<dbReference type="PANTHER" id="PTHR43395:SF1">
    <property type="entry name" value="CHEMOTAXIS PROTEIN CHEA"/>
    <property type="match status" value="1"/>
</dbReference>
<dbReference type="SMART" id="SM00260">
    <property type="entry name" value="CheW"/>
    <property type="match status" value="1"/>
</dbReference>
<dbReference type="FunFam" id="3.30.565.10:FF:000016">
    <property type="entry name" value="Chemotaxis protein CheA, putative"/>
    <property type="match status" value="1"/>
</dbReference>
<dbReference type="GO" id="GO:0005737">
    <property type="term" value="C:cytoplasm"/>
    <property type="evidence" value="ECO:0007669"/>
    <property type="project" value="InterPro"/>
</dbReference>
<evidence type="ECO:0000256" key="8">
    <source>
        <dbReference type="SAM" id="MobiDB-lite"/>
    </source>
</evidence>
<dbReference type="CDD" id="cd00731">
    <property type="entry name" value="CheA_reg"/>
    <property type="match status" value="1"/>
</dbReference>
<dbReference type="Pfam" id="PF02895">
    <property type="entry name" value="H-kinase_dim"/>
    <property type="match status" value="1"/>
</dbReference>
<dbReference type="InterPro" id="IPR001789">
    <property type="entry name" value="Sig_transdc_resp-reg_receiver"/>
</dbReference>
<dbReference type="OrthoDB" id="9803176at2"/>
<dbReference type="Gene3D" id="1.20.120.160">
    <property type="entry name" value="HPT domain"/>
    <property type="match status" value="1"/>
</dbReference>
<evidence type="ECO:0000256" key="2">
    <source>
        <dbReference type="ARBA" id="ARBA00012438"/>
    </source>
</evidence>
<feature type="domain" description="CheW-like" evidence="11">
    <location>
        <begin position="685"/>
        <end position="817"/>
    </location>
</feature>
<evidence type="ECO:0000256" key="4">
    <source>
        <dbReference type="ARBA" id="ARBA00022679"/>
    </source>
</evidence>
<dbReference type="Pfam" id="PF01627">
    <property type="entry name" value="Hpt"/>
    <property type="match status" value="1"/>
</dbReference>